<accession>A0A0F9AVZ7</accession>
<dbReference type="AlphaFoldDB" id="A0A0F9AVZ7"/>
<dbReference type="EMBL" id="LAZR01040732">
    <property type="protein sequence ID" value="KKL13759.1"/>
    <property type="molecule type" value="Genomic_DNA"/>
</dbReference>
<proteinExistence type="predicted"/>
<gene>
    <name evidence="2" type="ORF">LCGC14_2522540</name>
</gene>
<comment type="caution">
    <text evidence="2">The sequence shown here is derived from an EMBL/GenBank/DDBJ whole genome shotgun (WGS) entry which is preliminary data.</text>
</comment>
<evidence type="ECO:0000313" key="2">
    <source>
        <dbReference type="EMBL" id="KKL13759.1"/>
    </source>
</evidence>
<name>A0A0F9AVZ7_9ZZZZ</name>
<evidence type="ECO:0000256" key="1">
    <source>
        <dbReference type="SAM" id="MobiDB-lite"/>
    </source>
</evidence>
<feature type="region of interest" description="Disordered" evidence="1">
    <location>
        <begin position="41"/>
        <end position="66"/>
    </location>
</feature>
<reference evidence="2" key="1">
    <citation type="journal article" date="2015" name="Nature">
        <title>Complex archaea that bridge the gap between prokaryotes and eukaryotes.</title>
        <authorList>
            <person name="Spang A."/>
            <person name="Saw J.H."/>
            <person name="Jorgensen S.L."/>
            <person name="Zaremba-Niedzwiedzka K."/>
            <person name="Martijn J."/>
            <person name="Lind A.E."/>
            <person name="van Eijk R."/>
            <person name="Schleper C."/>
            <person name="Guy L."/>
            <person name="Ettema T.J."/>
        </authorList>
    </citation>
    <scope>NUCLEOTIDE SEQUENCE</scope>
</reference>
<protein>
    <submittedName>
        <fullName evidence="2">Uncharacterized protein</fullName>
    </submittedName>
</protein>
<sequence>MVEKTNVTKWSIENIPDKDDLYYRMHKMYFEDNPNIIPGSGFRPQGESLSVDWNKHSTPEQSRQRATIPDDNRIVETNVGDVRAIPLIVIHNPDHARMNRAHTDILGLIGVSKSELNKLRSQLATLSDWAI</sequence>
<organism evidence="2">
    <name type="scientific">marine sediment metagenome</name>
    <dbReference type="NCBI Taxonomy" id="412755"/>
    <lineage>
        <taxon>unclassified sequences</taxon>
        <taxon>metagenomes</taxon>
        <taxon>ecological metagenomes</taxon>
    </lineage>
</organism>